<accession>N0E5A0</accession>
<dbReference type="Proteomes" id="UP000013167">
    <property type="component" value="Unassembled WGS sequence"/>
</dbReference>
<gene>
    <name evidence="1" type="ORF">BN10_570001</name>
</gene>
<dbReference type="AlphaFoldDB" id="N0E5A0"/>
<keyword evidence="2" id="KW-1185">Reference proteome</keyword>
<dbReference type="HOGENOM" id="CLU_052626_5_1_11"/>
<dbReference type="Gene3D" id="3.40.960.10">
    <property type="entry name" value="VSR Endonuclease"/>
    <property type="match status" value="1"/>
</dbReference>
<comment type="caution">
    <text evidence="1">The sequence shown here is derived from an EMBL/GenBank/DDBJ whole genome shotgun (WGS) entry which is preliminary data.</text>
</comment>
<dbReference type="SUPFAM" id="SSF52980">
    <property type="entry name" value="Restriction endonuclease-like"/>
    <property type="match status" value="1"/>
</dbReference>
<evidence type="ECO:0000313" key="1">
    <source>
        <dbReference type="EMBL" id="CCH70394.1"/>
    </source>
</evidence>
<proteinExistence type="predicted"/>
<dbReference type="EMBL" id="CAIZ01000127">
    <property type="protein sequence ID" value="CCH70394.1"/>
    <property type="molecule type" value="Genomic_DNA"/>
</dbReference>
<organism evidence="1 2">
    <name type="scientific">Phycicoccus elongatus Lp2</name>
    <dbReference type="NCBI Taxonomy" id="1193181"/>
    <lineage>
        <taxon>Bacteria</taxon>
        <taxon>Bacillati</taxon>
        <taxon>Actinomycetota</taxon>
        <taxon>Actinomycetes</taxon>
        <taxon>Micrococcales</taxon>
        <taxon>Intrasporangiaceae</taxon>
        <taxon>Phycicoccus</taxon>
    </lineage>
</organism>
<dbReference type="RefSeq" id="WP_010850243.1">
    <property type="nucleotide sequence ID" value="NZ_HF570956.1"/>
</dbReference>
<evidence type="ECO:0000313" key="2">
    <source>
        <dbReference type="Proteomes" id="UP000013167"/>
    </source>
</evidence>
<name>N0E5A0_9MICO</name>
<protein>
    <recommendedName>
        <fullName evidence="3">DUF559 domain-containing protein</fullName>
    </recommendedName>
</protein>
<dbReference type="STRING" id="1193181.BN10_570001"/>
<dbReference type="eggNOG" id="COG2852">
    <property type="taxonomic scope" value="Bacteria"/>
</dbReference>
<sequence>MSNNVNRDIDILKPFLRHRAISAGFTERELKSRAFTQLVWGVHVSSEVPIDNYILCKAALLAVPEGAICGRSAARLWGAIVPDSADVEILLNRKQRTLIKGLRMHRPAQPPPTTMRYGLRVTTPEATFLKLAGELELVDLVVAGDTLCKKATTPQKLVAAAAAFRGKRARLAREAAALVRSRVDSPQETKVRLLMVLAGIPEPTVNIVFRDEEGNIKRRIDMGYLKLRLGVEYDGRQHAENDEQWQNDIDRREEFDELEWRLIILRSPDLFVRPDLALARVARALASKGVIVHLKQDWRRHFPVRRAAA</sequence>
<evidence type="ECO:0008006" key="3">
    <source>
        <dbReference type="Google" id="ProtNLM"/>
    </source>
</evidence>
<reference evidence="1 2" key="1">
    <citation type="journal article" date="2013" name="ISME J.">
        <title>A metabolic model for members of the genus Tetrasphaera involved in enhanced biological phosphorus removal.</title>
        <authorList>
            <person name="Kristiansen R."/>
            <person name="Nguyen H.T.T."/>
            <person name="Saunders A.M."/>
            <person name="Nielsen J.L."/>
            <person name="Wimmer R."/>
            <person name="Le V.Q."/>
            <person name="McIlroy S.J."/>
            <person name="Petrovski S."/>
            <person name="Seviour R.J."/>
            <person name="Calteau A."/>
            <person name="Nielsen K.L."/>
            <person name="Nielsen P.H."/>
        </authorList>
    </citation>
    <scope>NUCLEOTIDE SEQUENCE [LARGE SCALE GENOMIC DNA]</scope>
    <source>
        <strain evidence="1 2">Lp2</strain>
    </source>
</reference>
<dbReference type="InterPro" id="IPR011335">
    <property type="entry name" value="Restrct_endonuc-II-like"/>
</dbReference>
<dbReference type="OrthoDB" id="3173471at2"/>